<dbReference type="Pfam" id="PF01740">
    <property type="entry name" value="STAS"/>
    <property type="match status" value="1"/>
</dbReference>
<dbReference type="InterPro" id="IPR012292">
    <property type="entry name" value="Globin/Proto"/>
</dbReference>
<accession>A0ABN5AN99</accession>
<sequence length="301" mass="33781">MFSKLTNDIMKMLGKKLLLYVVGGINMSNQLVVKYISEHQNELAESLADILKELNGTLSNSKLTEQMYQTISNEYIHILMNGSGAEDEKVIDNIYQFSSKAVQMGVPLKLLSSGLSAFWKNLYYEMNKDRPEDQQCYDLIWEIDKFIDPINSEILNQYAISWEKTVAMQKVALQELSAPLIPVFENISVMPLVGTIDTERAKKIMENLLNGVVKHRSEVVLIDITGVPVVDTMVAHHIIQASEAVRLVGAKCLLVGIRPEIAQTIVNLGIDLTQVITKNTLQKGIQTALEMTDRKIVSLEE</sequence>
<keyword evidence="1" id="KW-0597">Phosphoprotein</keyword>
<evidence type="ECO:0000256" key="1">
    <source>
        <dbReference type="ARBA" id="ARBA00022553"/>
    </source>
</evidence>
<dbReference type="PANTHER" id="PTHR33745">
    <property type="entry name" value="RSBT ANTAGONIST PROTEIN RSBS-RELATED"/>
    <property type="match status" value="1"/>
</dbReference>
<dbReference type="InterPro" id="IPR051932">
    <property type="entry name" value="Bact_StressResp_Reg"/>
</dbReference>
<dbReference type="EMBL" id="CP021920">
    <property type="protein sequence ID" value="ASB90944.1"/>
    <property type="molecule type" value="Genomic_DNA"/>
</dbReference>
<dbReference type="InterPro" id="IPR002645">
    <property type="entry name" value="STAS_dom"/>
</dbReference>
<organism evidence="3 4">
    <name type="scientific">Bacillus sonorensis</name>
    <dbReference type="NCBI Taxonomy" id="119858"/>
    <lineage>
        <taxon>Bacteria</taxon>
        <taxon>Bacillati</taxon>
        <taxon>Bacillota</taxon>
        <taxon>Bacilli</taxon>
        <taxon>Bacillales</taxon>
        <taxon>Bacillaceae</taxon>
        <taxon>Bacillus</taxon>
    </lineage>
</organism>
<evidence type="ECO:0000313" key="4">
    <source>
        <dbReference type="Proteomes" id="UP000196877"/>
    </source>
</evidence>
<dbReference type="SUPFAM" id="SSF52091">
    <property type="entry name" value="SpoIIaa-like"/>
    <property type="match status" value="1"/>
</dbReference>
<dbReference type="PROSITE" id="PS50801">
    <property type="entry name" value="STAS"/>
    <property type="match status" value="1"/>
</dbReference>
<gene>
    <name evidence="3" type="ORF">S101395_04456</name>
</gene>
<feature type="domain" description="STAS" evidence="2">
    <location>
        <begin position="177"/>
        <end position="292"/>
    </location>
</feature>
<proteinExistence type="predicted"/>
<keyword evidence="4" id="KW-1185">Reference proteome</keyword>
<dbReference type="InterPro" id="IPR036513">
    <property type="entry name" value="STAS_dom_sf"/>
</dbReference>
<dbReference type="Pfam" id="PF08678">
    <property type="entry name" value="Rsbr_N"/>
    <property type="match status" value="1"/>
</dbReference>
<dbReference type="Proteomes" id="UP000196877">
    <property type="component" value="Chromosome"/>
</dbReference>
<dbReference type="CDD" id="cd19413">
    <property type="entry name" value="RsbR_N-like"/>
    <property type="match status" value="1"/>
</dbReference>
<evidence type="ECO:0000313" key="3">
    <source>
        <dbReference type="EMBL" id="ASB90944.1"/>
    </source>
</evidence>
<dbReference type="Gene3D" id="3.30.750.24">
    <property type="entry name" value="STAS domain"/>
    <property type="match status" value="1"/>
</dbReference>
<evidence type="ECO:0000259" key="2">
    <source>
        <dbReference type="PROSITE" id="PS50801"/>
    </source>
</evidence>
<reference evidence="3 4" key="1">
    <citation type="submission" date="2017-06" db="EMBL/GenBank/DDBJ databases">
        <title>Genome sequence of Bacillus sonorensis strain SRCM101395.</title>
        <authorList>
            <person name="Cho S.H."/>
        </authorList>
    </citation>
    <scope>NUCLEOTIDE SEQUENCE [LARGE SCALE GENOMIC DNA]</scope>
    <source>
        <strain evidence="3 4">SRCM101395</strain>
    </source>
</reference>
<dbReference type="PANTHER" id="PTHR33745:SF3">
    <property type="entry name" value="RSBT CO-ANTAGONIST PROTEIN RSBRC"/>
    <property type="match status" value="1"/>
</dbReference>
<dbReference type="CDD" id="cd07041">
    <property type="entry name" value="STAS_RsbR_RsbS_like"/>
    <property type="match status" value="1"/>
</dbReference>
<protein>
    <submittedName>
        <fullName evidence="3">RsbT co-antagonist protein RsbRA</fullName>
    </submittedName>
</protein>
<dbReference type="Gene3D" id="1.10.490.10">
    <property type="entry name" value="Globins"/>
    <property type="match status" value="1"/>
</dbReference>
<name>A0ABN5AN99_9BACI</name>
<dbReference type="InterPro" id="IPR014792">
    <property type="entry name" value="RsbRA_N"/>
</dbReference>